<dbReference type="PATRIC" id="fig|162209.4.peg.3565"/>
<reference evidence="7" key="1">
    <citation type="submission" date="2015-12" db="EMBL/GenBank/DDBJ databases">
        <title>Complete genome sequences of two moderately thermophilic Paenibacillus species.</title>
        <authorList>
            <person name="Butler R.III."/>
            <person name="Wang J."/>
            <person name="Stark B.C."/>
            <person name="Pombert J.-F."/>
        </authorList>
    </citation>
    <scope>NUCLEOTIDE SEQUENCE [LARGE SCALE GENOMIC DNA]</scope>
    <source>
        <strain evidence="7">32O-Y</strain>
    </source>
</reference>
<dbReference type="RefSeq" id="WP_054817423.1">
    <property type="nucleotide sequence ID" value="NZ_BJCS01000010.1"/>
</dbReference>
<dbReference type="InterPro" id="IPR051010">
    <property type="entry name" value="BCAA_transport"/>
</dbReference>
<proteinExistence type="inferred from homology"/>
<sequence length="411" mass="44924" precursor="true">MKRVKGSLLIVLALCLVFVTACGQSAGTTTPSNSPGTGDASTPTANGKDPVKVGAILPYSGVYASLGENLTRGMELYFESVNWEAAGRKITLIKEDEENDPQGALRKLRKLMEKDNIDILTGPVSTAVAYALRDEVDSKKLPFLVSHAGGNDLTRTKRSDYIWRSSFSSWQIGNSMGKYAYDHIAKKIYVTAADYAFGKEVAGAFKEAFTAAGGEIVGEVYPPLGSNDYASYLTQIKGKKPEAVYAFFAGADAVRFVKQYEQYGLKGQIPLIGSGWLNAEDIRPEQGNSPEGITSTMFWDYHLDTPENKAFVAAYEKKYNARPSIESVEGYDAARVIVEALKSLNGDTSDKQKLSQAIGKVQFTSPRGPIQFDPETHHVIQKLYLIKTEIQNGKTENKVVEEIGEIKDPGK</sequence>
<evidence type="ECO:0000313" key="6">
    <source>
        <dbReference type="EMBL" id="ALS23693.1"/>
    </source>
</evidence>
<reference evidence="6 7" key="2">
    <citation type="journal article" date="2016" name="Genome Announc.">
        <title>Complete Genome Sequences of Two Interactive Moderate Thermophiles, Paenibacillus napthalenovorans 32O-Y and Paenibacillus sp. 32O-W.</title>
        <authorList>
            <person name="Butler R.R.III."/>
            <person name="Wang J."/>
            <person name="Stark B.C."/>
            <person name="Pombert J.F."/>
        </authorList>
    </citation>
    <scope>NUCLEOTIDE SEQUENCE [LARGE SCALE GENOMIC DNA]</scope>
    <source>
        <strain evidence="6 7">32O-Y</strain>
    </source>
</reference>
<dbReference type="KEGG" id="pnp:IJ22_33320"/>
<feature type="domain" description="Leucine-binding protein" evidence="5">
    <location>
        <begin position="50"/>
        <end position="389"/>
    </location>
</feature>
<evidence type="ECO:0000256" key="2">
    <source>
        <dbReference type="ARBA" id="ARBA00022729"/>
    </source>
</evidence>
<dbReference type="STRING" id="162209.IJ22_33320"/>
<evidence type="ECO:0000259" key="5">
    <source>
        <dbReference type="Pfam" id="PF13458"/>
    </source>
</evidence>
<dbReference type="PANTHER" id="PTHR30483">
    <property type="entry name" value="LEUCINE-SPECIFIC-BINDING PROTEIN"/>
    <property type="match status" value="1"/>
</dbReference>
<dbReference type="InterPro" id="IPR028081">
    <property type="entry name" value="Leu-bd"/>
</dbReference>
<dbReference type="InterPro" id="IPR028082">
    <property type="entry name" value="Peripla_BP_I"/>
</dbReference>
<dbReference type="PANTHER" id="PTHR30483:SF6">
    <property type="entry name" value="PERIPLASMIC BINDING PROTEIN OF ABC TRANSPORTER FOR NATURAL AMINO ACIDS"/>
    <property type="match status" value="1"/>
</dbReference>
<feature type="compositionally biased region" description="Low complexity" evidence="3">
    <location>
        <begin position="27"/>
        <end position="38"/>
    </location>
</feature>
<name>A0A0U2W8E6_9BACL</name>
<evidence type="ECO:0000256" key="4">
    <source>
        <dbReference type="SAM" id="SignalP"/>
    </source>
</evidence>
<evidence type="ECO:0000256" key="3">
    <source>
        <dbReference type="SAM" id="MobiDB-lite"/>
    </source>
</evidence>
<dbReference type="Gene3D" id="3.40.50.2300">
    <property type="match status" value="2"/>
</dbReference>
<feature type="signal peptide" evidence="4">
    <location>
        <begin position="1"/>
        <end position="23"/>
    </location>
</feature>
<dbReference type="AlphaFoldDB" id="A0A0U2W8E6"/>
<protein>
    <submittedName>
        <fullName evidence="6">Periplasmic binding protein</fullName>
    </submittedName>
</protein>
<dbReference type="Pfam" id="PF13458">
    <property type="entry name" value="Peripla_BP_6"/>
    <property type="match status" value="1"/>
</dbReference>
<feature type="region of interest" description="Disordered" evidence="3">
    <location>
        <begin position="27"/>
        <end position="47"/>
    </location>
</feature>
<dbReference type="OrthoDB" id="9783240at2"/>
<evidence type="ECO:0000313" key="7">
    <source>
        <dbReference type="Proteomes" id="UP000061660"/>
    </source>
</evidence>
<dbReference type="EMBL" id="CP013652">
    <property type="protein sequence ID" value="ALS23693.1"/>
    <property type="molecule type" value="Genomic_DNA"/>
</dbReference>
<dbReference type="CDD" id="cd20014">
    <property type="entry name" value="PBP1_RPA0668_benzoate-like"/>
    <property type="match status" value="1"/>
</dbReference>
<gene>
    <name evidence="6" type="ORF">IJ22_33320</name>
</gene>
<evidence type="ECO:0000256" key="1">
    <source>
        <dbReference type="ARBA" id="ARBA00010062"/>
    </source>
</evidence>
<dbReference type="Proteomes" id="UP000061660">
    <property type="component" value="Chromosome"/>
</dbReference>
<organism evidence="6 7">
    <name type="scientific">Paenibacillus naphthalenovorans</name>
    <dbReference type="NCBI Taxonomy" id="162209"/>
    <lineage>
        <taxon>Bacteria</taxon>
        <taxon>Bacillati</taxon>
        <taxon>Bacillota</taxon>
        <taxon>Bacilli</taxon>
        <taxon>Bacillales</taxon>
        <taxon>Paenibacillaceae</taxon>
        <taxon>Paenibacillus</taxon>
    </lineage>
</organism>
<keyword evidence="7" id="KW-1185">Reference proteome</keyword>
<dbReference type="SUPFAM" id="SSF53822">
    <property type="entry name" value="Periplasmic binding protein-like I"/>
    <property type="match status" value="1"/>
</dbReference>
<accession>A0A0U2W8E6</accession>
<dbReference type="PROSITE" id="PS51257">
    <property type="entry name" value="PROKAR_LIPOPROTEIN"/>
    <property type="match status" value="1"/>
</dbReference>
<comment type="similarity">
    <text evidence="1">Belongs to the leucine-binding protein family.</text>
</comment>
<feature type="chain" id="PRO_5039706018" evidence="4">
    <location>
        <begin position="24"/>
        <end position="411"/>
    </location>
</feature>
<keyword evidence="2 4" id="KW-0732">Signal</keyword>